<reference evidence="2 3" key="2">
    <citation type="journal article" date="2013" name="Plant Cell Physiol.">
        <title>Rice Annotation Project Database (RAP-DB): an integrative and interactive database for rice genomics.</title>
        <authorList>
            <person name="Sakai H."/>
            <person name="Lee S.S."/>
            <person name="Tanaka T."/>
            <person name="Numa H."/>
            <person name="Kim J."/>
            <person name="Kawahara Y."/>
            <person name="Wakimoto H."/>
            <person name="Yang C.C."/>
            <person name="Iwamoto M."/>
            <person name="Abe T."/>
            <person name="Yamada Y."/>
            <person name="Muto A."/>
            <person name="Inokuchi H."/>
            <person name="Ikemura T."/>
            <person name="Matsumoto T."/>
            <person name="Sasaki T."/>
            <person name="Itoh T."/>
        </authorList>
    </citation>
    <scope>NUCLEOTIDE SEQUENCE [LARGE SCALE GENOMIC DNA]</scope>
    <source>
        <strain evidence="3">cv. Nipponbare</strain>
    </source>
</reference>
<sequence>MPKASFLEADRLTPDLTGPNQSSTLTFVSLLPAWLVSRRPNTEIFVQAQEQSDRDHHKNTLEKWEKNSQNHNSVER</sequence>
<evidence type="ECO:0000313" key="2">
    <source>
        <dbReference type="EMBL" id="BAS80996.1"/>
    </source>
</evidence>
<evidence type="ECO:0000256" key="1">
    <source>
        <dbReference type="SAM" id="MobiDB-lite"/>
    </source>
</evidence>
<name>A0A0P0VPZ8_ORYSJ</name>
<reference evidence="2 3" key="3">
    <citation type="journal article" date="2013" name="Rice">
        <title>Improvement of the Oryza sativa Nipponbare reference genome using next generation sequence and optical map data.</title>
        <authorList>
            <person name="Kawahara Y."/>
            <person name="de la Bastide M."/>
            <person name="Hamilton J.P."/>
            <person name="Kanamori H."/>
            <person name="McCombie W.R."/>
            <person name="Ouyang S."/>
            <person name="Schwartz D.C."/>
            <person name="Tanaka T."/>
            <person name="Wu J."/>
            <person name="Zhou S."/>
            <person name="Childs K.L."/>
            <person name="Davidson R.M."/>
            <person name="Lin H."/>
            <person name="Quesada-Ocampo L."/>
            <person name="Vaillancourt B."/>
            <person name="Sakai H."/>
            <person name="Lee S.S."/>
            <person name="Kim J."/>
            <person name="Numa H."/>
            <person name="Itoh T."/>
            <person name="Buell C.R."/>
            <person name="Matsumoto T."/>
        </authorList>
    </citation>
    <scope>NUCLEOTIDE SEQUENCE [LARGE SCALE GENOMIC DNA]</scope>
    <source>
        <strain evidence="3">cv. Nipponbare</strain>
    </source>
</reference>
<feature type="region of interest" description="Disordered" evidence="1">
    <location>
        <begin position="46"/>
        <end position="76"/>
    </location>
</feature>
<dbReference type="AlphaFoldDB" id="A0A0P0VPZ8"/>
<dbReference type="InParanoid" id="A0A0P0VPZ8"/>
<dbReference type="EMBL" id="AP014958">
    <property type="protein sequence ID" value="BAS80996.1"/>
    <property type="molecule type" value="Genomic_DNA"/>
</dbReference>
<reference evidence="3" key="1">
    <citation type="journal article" date="2005" name="Nature">
        <title>The map-based sequence of the rice genome.</title>
        <authorList>
            <consortium name="International rice genome sequencing project (IRGSP)"/>
            <person name="Matsumoto T."/>
            <person name="Wu J."/>
            <person name="Kanamori H."/>
            <person name="Katayose Y."/>
            <person name="Fujisawa M."/>
            <person name="Namiki N."/>
            <person name="Mizuno H."/>
            <person name="Yamamoto K."/>
            <person name="Antonio B.A."/>
            <person name="Baba T."/>
            <person name="Sakata K."/>
            <person name="Nagamura Y."/>
            <person name="Aoki H."/>
            <person name="Arikawa K."/>
            <person name="Arita K."/>
            <person name="Bito T."/>
            <person name="Chiden Y."/>
            <person name="Fujitsuka N."/>
            <person name="Fukunaka R."/>
            <person name="Hamada M."/>
            <person name="Harada C."/>
            <person name="Hayashi A."/>
            <person name="Hijishita S."/>
            <person name="Honda M."/>
            <person name="Hosokawa S."/>
            <person name="Ichikawa Y."/>
            <person name="Idonuma A."/>
            <person name="Iijima M."/>
            <person name="Ikeda M."/>
            <person name="Ikeno M."/>
            <person name="Ito K."/>
            <person name="Ito S."/>
            <person name="Ito T."/>
            <person name="Ito Y."/>
            <person name="Ito Y."/>
            <person name="Iwabuchi A."/>
            <person name="Kamiya K."/>
            <person name="Karasawa W."/>
            <person name="Kurita K."/>
            <person name="Katagiri S."/>
            <person name="Kikuta A."/>
            <person name="Kobayashi H."/>
            <person name="Kobayashi N."/>
            <person name="Machita K."/>
            <person name="Maehara T."/>
            <person name="Masukawa M."/>
            <person name="Mizubayashi T."/>
            <person name="Mukai Y."/>
            <person name="Nagasaki H."/>
            <person name="Nagata Y."/>
            <person name="Naito S."/>
            <person name="Nakashima M."/>
            <person name="Nakama Y."/>
            <person name="Nakamichi Y."/>
            <person name="Nakamura M."/>
            <person name="Meguro A."/>
            <person name="Negishi M."/>
            <person name="Ohta I."/>
            <person name="Ohta T."/>
            <person name="Okamoto M."/>
            <person name="Ono N."/>
            <person name="Saji S."/>
            <person name="Sakaguchi M."/>
            <person name="Sakai K."/>
            <person name="Shibata M."/>
            <person name="Shimokawa T."/>
            <person name="Song J."/>
            <person name="Takazaki Y."/>
            <person name="Terasawa K."/>
            <person name="Tsugane M."/>
            <person name="Tsuji K."/>
            <person name="Ueda S."/>
            <person name="Waki K."/>
            <person name="Yamagata H."/>
            <person name="Yamamoto M."/>
            <person name="Yamamoto S."/>
            <person name="Yamane H."/>
            <person name="Yoshiki S."/>
            <person name="Yoshihara R."/>
            <person name="Yukawa K."/>
            <person name="Zhong H."/>
            <person name="Yano M."/>
            <person name="Yuan Q."/>
            <person name="Ouyang S."/>
            <person name="Liu J."/>
            <person name="Jones K.M."/>
            <person name="Gansberger K."/>
            <person name="Moffat K."/>
            <person name="Hill J."/>
            <person name="Bera J."/>
            <person name="Fadrosh D."/>
            <person name="Jin S."/>
            <person name="Johri S."/>
            <person name="Kim M."/>
            <person name="Overton L."/>
            <person name="Reardon M."/>
            <person name="Tsitrin T."/>
            <person name="Vuong H."/>
            <person name="Weaver B."/>
            <person name="Ciecko A."/>
            <person name="Tallon L."/>
            <person name="Jackson J."/>
            <person name="Pai G."/>
            <person name="Aken S.V."/>
            <person name="Utterback T."/>
            <person name="Reidmuller S."/>
            <person name="Feldblyum T."/>
            <person name="Hsiao J."/>
            <person name="Zismann V."/>
            <person name="Iobst S."/>
            <person name="de Vazeille A.R."/>
            <person name="Buell C.R."/>
            <person name="Ying K."/>
            <person name="Li Y."/>
            <person name="Lu T."/>
            <person name="Huang Y."/>
            <person name="Zhao Q."/>
            <person name="Feng Q."/>
            <person name="Zhang L."/>
            <person name="Zhu J."/>
            <person name="Weng Q."/>
            <person name="Mu J."/>
            <person name="Lu Y."/>
            <person name="Fan D."/>
            <person name="Liu Y."/>
            <person name="Guan J."/>
            <person name="Zhang Y."/>
            <person name="Yu S."/>
            <person name="Liu X."/>
            <person name="Zhang Y."/>
            <person name="Hong G."/>
            <person name="Han B."/>
            <person name="Choisne N."/>
            <person name="Demange N."/>
            <person name="Orjeda G."/>
            <person name="Samain S."/>
            <person name="Cattolico L."/>
            <person name="Pelletier E."/>
            <person name="Couloux A."/>
            <person name="Segurens B."/>
            <person name="Wincker P."/>
            <person name="D'Hont A."/>
            <person name="Scarpelli C."/>
            <person name="Weissenbach J."/>
            <person name="Salanoubat M."/>
            <person name="Quetier F."/>
            <person name="Yu Y."/>
            <person name="Kim H.R."/>
            <person name="Rambo T."/>
            <person name="Currie J."/>
            <person name="Collura K."/>
            <person name="Luo M."/>
            <person name="Yang T."/>
            <person name="Ammiraju J.S.S."/>
            <person name="Engler F."/>
            <person name="Soderlund C."/>
            <person name="Wing R.A."/>
            <person name="Palmer L.E."/>
            <person name="de la Bastide M."/>
            <person name="Spiegel L."/>
            <person name="Nascimento L."/>
            <person name="Zutavern T."/>
            <person name="O'Shaughnessy A."/>
            <person name="Dike S."/>
            <person name="Dedhia N."/>
            <person name="Preston R."/>
            <person name="Balija V."/>
            <person name="McCombie W.R."/>
            <person name="Chow T."/>
            <person name="Chen H."/>
            <person name="Chung M."/>
            <person name="Chen C."/>
            <person name="Shaw J."/>
            <person name="Wu H."/>
            <person name="Hsiao K."/>
            <person name="Chao Y."/>
            <person name="Chu M."/>
            <person name="Cheng C."/>
            <person name="Hour A."/>
            <person name="Lee P."/>
            <person name="Lin S."/>
            <person name="Lin Y."/>
            <person name="Liou J."/>
            <person name="Liu S."/>
            <person name="Hsing Y."/>
            <person name="Raghuvanshi S."/>
            <person name="Mohanty A."/>
            <person name="Bharti A.K."/>
            <person name="Gaur A."/>
            <person name="Gupta V."/>
            <person name="Kumar D."/>
            <person name="Ravi V."/>
            <person name="Vij S."/>
            <person name="Kapur A."/>
            <person name="Khurana P."/>
            <person name="Khurana P."/>
            <person name="Khurana J.P."/>
            <person name="Tyagi A.K."/>
            <person name="Gaikwad K."/>
            <person name="Singh A."/>
            <person name="Dalal V."/>
            <person name="Srivastava S."/>
            <person name="Dixit A."/>
            <person name="Pal A.K."/>
            <person name="Ghazi I.A."/>
            <person name="Yadav M."/>
            <person name="Pandit A."/>
            <person name="Bhargava A."/>
            <person name="Sureshbabu K."/>
            <person name="Batra K."/>
            <person name="Sharma T.R."/>
            <person name="Mohapatra T."/>
            <person name="Singh N.K."/>
            <person name="Messing J."/>
            <person name="Nelson A.B."/>
            <person name="Fuks G."/>
            <person name="Kavchok S."/>
            <person name="Keizer G."/>
            <person name="Linton E."/>
            <person name="Llaca V."/>
            <person name="Song R."/>
            <person name="Tanyolac B."/>
            <person name="Young S."/>
            <person name="Ho-Il K."/>
            <person name="Hahn J.H."/>
            <person name="Sangsakoo G."/>
            <person name="Vanavichit A."/>
            <person name="de Mattos Luiz.A.T."/>
            <person name="Zimmer P.D."/>
            <person name="Malone G."/>
            <person name="Dellagostin O."/>
            <person name="de Oliveira A.C."/>
            <person name="Bevan M."/>
            <person name="Bancroft I."/>
            <person name="Minx P."/>
            <person name="Cordum H."/>
            <person name="Wilson R."/>
            <person name="Cheng Z."/>
            <person name="Jin W."/>
            <person name="Jiang J."/>
            <person name="Leong S.A."/>
            <person name="Iwama H."/>
            <person name="Gojobori T."/>
            <person name="Itoh T."/>
            <person name="Niimura Y."/>
            <person name="Fujii Y."/>
            <person name="Habara T."/>
            <person name="Sakai H."/>
            <person name="Sato Y."/>
            <person name="Wilson G."/>
            <person name="Kumar K."/>
            <person name="McCouch S."/>
            <person name="Juretic N."/>
            <person name="Hoen D."/>
            <person name="Wright S."/>
            <person name="Bruskiewich R."/>
            <person name="Bureau T."/>
            <person name="Miyao A."/>
            <person name="Hirochika H."/>
            <person name="Nishikawa T."/>
            <person name="Kadowaki K."/>
            <person name="Sugiura M."/>
            <person name="Burr B."/>
            <person name="Sasaki T."/>
        </authorList>
    </citation>
    <scope>NUCLEOTIDE SEQUENCE [LARGE SCALE GENOMIC DNA]</scope>
    <source>
        <strain evidence="3">cv. Nipponbare</strain>
    </source>
</reference>
<keyword evidence="3" id="KW-1185">Reference proteome</keyword>
<accession>A0A0P0VPZ8</accession>
<protein>
    <submittedName>
        <fullName evidence="2">Os02g0756401 protein</fullName>
    </submittedName>
</protein>
<evidence type="ECO:0000313" key="3">
    <source>
        <dbReference type="Proteomes" id="UP000059680"/>
    </source>
</evidence>
<dbReference type="PaxDb" id="39947-A0A0P0VPZ8"/>
<organism evidence="2 3">
    <name type="scientific">Oryza sativa subsp. japonica</name>
    <name type="common">Rice</name>
    <dbReference type="NCBI Taxonomy" id="39947"/>
    <lineage>
        <taxon>Eukaryota</taxon>
        <taxon>Viridiplantae</taxon>
        <taxon>Streptophyta</taxon>
        <taxon>Embryophyta</taxon>
        <taxon>Tracheophyta</taxon>
        <taxon>Spermatophyta</taxon>
        <taxon>Magnoliopsida</taxon>
        <taxon>Liliopsida</taxon>
        <taxon>Poales</taxon>
        <taxon>Poaceae</taxon>
        <taxon>BOP clade</taxon>
        <taxon>Oryzoideae</taxon>
        <taxon>Oryzeae</taxon>
        <taxon>Oryzinae</taxon>
        <taxon>Oryza</taxon>
        <taxon>Oryza sativa</taxon>
    </lineage>
</organism>
<feature type="region of interest" description="Disordered" evidence="1">
    <location>
        <begin position="1"/>
        <end position="22"/>
    </location>
</feature>
<gene>
    <name evidence="2" type="ordered locus">Os02g0756401</name>
    <name evidence="2" type="ORF">OSNPB_020756401</name>
</gene>
<feature type="compositionally biased region" description="Basic and acidic residues" evidence="1">
    <location>
        <begin position="51"/>
        <end position="76"/>
    </location>
</feature>
<proteinExistence type="predicted"/>
<dbReference type="Proteomes" id="UP000059680">
    <property type="component" value="Chromosome 2"/>
</dbReference>